<reference evidence="5 7" key="2">
    <citation type="journal article" date="2013" name="Nature">
        <title>Insights into bilaterian evolution from three spiralian genomes.</title>
        <authorList>
            <person name="Simakov O."/>
            <person name="Marletaz F."/>
            <person name="Cho S.J."/>
            <person name="Edsinger-Gonzales E."/>
            <person name="Havlak P."/>
            <person name="Hellsten U."/>
            <person name="Kuo D.H."/>
            <person name="Larsson T."/>
            <person name="Lv J."/>
            <person name="Arendt D."/>
            <person name="Savage R."/>
            <person name="Osoegawa K."/>
            <person name="de Jong P."/>
            <person name="Grimwood J."/>
            <person name="Chapman J.A."/>
            <person name="Shapiro H."/>
            <person name="Aerts A."/>
            <person name="Otillar R.P."/>
            <person name="Terry A.Y."/>
            <person name="Boore J.L."/>
            <person name="Grigoriev I.V."/>
            <person name="Lindberg D.R."/>
            <person name="Seaver E.C."/>
            <person name="Weisblat D.A."/>
            <person name="Putnam N.H."/>
            <person name="Rokhsar D.S."/>
        </authorList>
    </citation>
    <scope>NUCLEOTIDE SEQUENCE</scope>
    <source>
        <strain evidence="5 7">I ESC-2004</strain>
    </source>
</reference>
<organism evidence="5">
    <name type="scientific">Capitella teleta</name>
    <name type="common">Polychaete worm</name>
    <dbReference type="NCBI Taxonomy" id="283909"/>
    <lineage>
        <taxon>Eukaryota</taxon>
        <taxon>Metazoa</taxon>
        <taxon>Spiralia</taxon>
        <taxon>Lophotrochozoa</taxon>
        <taxon>Annelida</taxon>
        <taxon>Polychaeta</taxon>
        <taxon>Sedentaria</taxon>
        <taxon>Scolecida</taxon>
        <taxon>Capitellidae</taxon>
        <taxon>Capitella</taxon>
    </lineage>
</organism>
<dbReference type="InterPro" id="IPR035914">
    <property type="entry name" value="Sperma_CUB_dom_sf"/>
</dbReference>
<reference evidence="6" key="3">
    <citation type="submission" date="2015-06" db="UniProtKB">
        <authorList>
            <consortium name="EnsemblMetazoa"/>
        </authorList>
    </citation>
    <scope>IDENTIFICATION</scope>
</reference>
<dbReference type="HOGENOM" id="CLU_207558_0_0_1"/>
<dbReference type="Pfam" id="PF00431">
    <property type="entry name" value="CUB"/>
    <property type="match status" value="1"/>
</dbReference>
<evidence type="ECO:0000259" key="4">
    <source>
        <dbReference type="PROSITE" id="PS01180"/>
    </source>
</evidence>
<evidence type="ECO:0000313" key="6">
    <source>
        <dbReference type="EnsemblMetazoa" id="CapteP138641"/>
    </source>
</evidence>
<dbReference type="PANTHER" id="PTHR24251">
    <property type="entry name" value="OVOCHYMASE-RELATED"/>
    <property type="match status" value="1"/>
</dbReference>
<accession>R7VC13</accession>
<keyword evidence="2" id="KW-1015">Disulfide bond</keyword>
<sequence length="59" mass="6791">GVLLSPGYPQKYSNNLDCTYGIHQPSGSTTTLELKYFDLEHHETCDYDWLQVTIEIILE</sequence>
<dbReference type="EMBL" id="AMQN01000603">
    <property type="status" value="NOT_ANNOTATED_CDS"/>
    <property type="molecule type" value="Genomic_DNA"/>
</dbReference>
<dbReference type="Gene3D" id="2.60.120.290">
    <property type="entry name" value="Spermadhesin, CUB domain"/>
    <property type="match status" value="1"/>
</dbReference>
<dbReference type="AlphaFoldDB" id="R7VC13"/>
<keyword evidence="7" id="KW-1185">Reference proteome</keyword>
<evidence type="ECO:0000256" key="2">
    <source>
        <dbReference type="ARBA" id="ARBA00023157"/>
    </source>
</evidence>
<evidence type="ECO:0000256" key="3">
    <source>
        <dbReference type="PROSITE-ProRule" id="PRU00059"/>
    </source>
</evidence>
<dbReference type="Proteomes" id="UP000014760">
    <property type="component" value="Unassembled WGS sequence"/>
</dbReference>
<evidence type="ECO:0000313" key="5">
    <source>
        <dbReference type="EMBL" id="ELU16388.1"/>
    </source>
</evidence>
<dbReference type="InterPro" id="IPR000859">
    <property type="entry name" value="CUB_dom"/>
</dbReference>
<feature type="domain" description="CUB" evidence="4">
    <location>
        <begin position="1"/>
        <end position="59"/>
    </location>
</feature>
<gene>
    <name evidence="5" type="ORF">CAPTEDRAFT_138641</name>
</gene>
<protein>
    <recommendedName>
        <fullName evidence="4">CUB domain-containing protein</fullName>
    </recommendedName>
</protein>
<dbReference type="OrthoDB" id="6118973at2759"/>
<evidence type="ECO:0000256" key="1">
    <source>
        <dbReference type="ARBA" id="ARBA00022737"/>
    </source>
</evidence>
<proteinExistence type="predicted"/>
<dbReference type="CDD" id="cd00041">
    <property type="entry name" value="CUB"/>
    <property type="match status" value="1"/>
</dbReference>
<dbReference type="EnsemblMetazoa" id="CapteT138641">
    <property type="protein sequence ID" value="CapteP138641"/>
    <property type="gene ID" value="CapteG138641"/>
</dbReference>
<reference evidence="7" key="1">
    <citation type="submission" date="2012-12" db="EMBL/GenBank/DDBJ databases">
        <authorList>
            <person name="Hellsten U."/>
            <person name="Grimwood J."/>
            <person name="Chapman J.A."/>
            <person name="Shapiro H."/>
            <person name="Aerts A."/>
            <person name="Otillar R.P."/>
            <person name="Terry A.Y."/>
            <person name="Boore J.L."/>
            <person name="Simakov O."/>
            <person name="Marletaz F."/>
            <person name="Cho S.-J."/>
            <person name="Edsinger-Gonzales E."/>
            <person name="Havlak P."/>
            <person name="Kuo D.-H."/>
            <person name="Larsson T."/>
            <person name="Lv J."/>
            <person name="Arendt D."/>
            <person name="Savage R."/>
            <person name="Osoegawa K."/>
            <person name="de Jong P."/>
            <person name="Lindberg D.R."/>
            <person name="Seaver E.C."/>
            <person name="Weisblat D.A."/>
            <person name="Putnam N.H."/>
            <person name="Grigoriev I.V."/>
            <person name="Rokhsar D.S."/>
        </authorList>
    </citation>
    <scope>NUCLEOTIDE SEQUENCE</scope>
    <source>
        <strain evidence="7">I ESC-2004</strain>
    </source>
</reference>
<evidence type="ECO:0000313" key="7">
    <source>
        <dbReference type="Proteomes" id="UP000014760"/>
    </source>
</evidence>
<dbReference type="EMBL" id="KB293180">
    <property type="protein sequence ID" value="ELU16388.1"/>
    <property type="molecule type" value="Genomic_DNA"/>
</dbReference>
<dbReference type="PROSITE" id="PS01180">
    <property type="entry name" value="CUB"/>
    <property type="match status" value="1"/>
</dbReference>
<feature type="non-terminal residue" evidence="5">
    <location>
        <position position="1"/>
    </location>
</feature>
<keyword evidence="1" id="KW-0677">Repeat</keyword>
<dbReference type="SUPFAM" id="SSF49854">
    <property type="entry name" value="Spermadhesin, CUB domain"/>
    <property type="match status" value="1"/>
</dbReference>
<comment type="caution">
    <text evidence="3">Lacks conserved residue(s) required for the propagation of feature annotation.</text>
</comment>
<name>R7VC13_CAPTE</name>